<evidence type="ECO:0000313" key="4">
    <source>
        <dbReference type="Proteomes" id="UP001597362"/>
    </source>
</evidence>
<dbReference type="Gene3D" id="3.30.360.10">
    <property type="entry name" value="Dihydrodipicolinate Reductase, domain 2"/>
    <property type="match status" value="1"/>
</dbReference>
<proteinExistence type="predicted"/>
<name>A0ABW4YGI6_9BACL</name>
<keyword evidence="4" id="KW-1185">Reference proteome</keyword>
<dbReference type="Gene3D" id="3.40.50.720">
    <property type="entry name" value="NAD(P)-binding Rossmann-like Domain"/>
    <property type="match status" value="1"/>
</dbReference>
<dbReference type="RefSeq" id="WP_377769875.1">
    <property type="nucleotide sequence ID" value="NZ_JBHUHO010000010.1"/>
</dbReference>
<dbReference type="Proteomes" id="UP001597362">
    <property type="component" value="Unassembled WGS sequence"/>
</dbReference>
<dbReference type="EMBL" id="JBHUHO010000010">
    <property type="protein sequence ID" value="MFD2114850.1"/>
    <property type="molecule type" value="Genomic_DNA"/>
</dbReference>
<dbReference type="InterPro" id="IPR000683">
    <property type="entry name" value="Gfo/Idh/MocA-like_OxRdtase_N"/>
</dbReference>
<sequence length="326" mass="35676">MNILTLRIGIIGTGGFAMMHAQKLAALANVEVIGFVASTIEKAETAANKFGQAKGYESLQQMLDDSKVDAVYICVPPFAHGAYEHLLVERGIPFFVEKPIDTTEQQPAQLVQQIKEKQLITSVGYHWRYKDTTAKAKQLLEQQTIGLAAGYWMGGLPGVYWWRNMELSGGQMVEQTTHIVDLLRYTAGEVVEVYAAYGTHVVEQQYADATVPDVGTMTLKLASGAVATISNTCILPAGGRTGLHLYTDKGRLEIDGSTLIVIDAEKSTTYQKRNDPYDLQSAAFIHALRTGDTSRILSNYEDAFQTHRVTMAANQSAASGQPVRLV</sequence>
<feature type="domain" description="Gfo/Idh/MocA-like oxidoreductase N-terminal" evidence="1">
    <location>
        <begin position="6"/>
        <end position="125"/>
    </location>
</feature>
<dbReference type="Pfam" id="PF01408">
    <property type="entry name" value="GFO_IDH_MocA"/>
    <property type="match status" value="1"/>
</dbReference>
<dbReference type="PANTHER" id="PTHR43249:SF1">
    <property type="entry name" value="D-GLUCOSIDE 3-DEHYDROGENASE"/>
    <property type="match status" value="1"/>
</dbReference>
<comment type="caution">
    <text evidence="3">The sequence shown here is derived from an EMBL/GenBank/DDBJ whole genome shotgun (WGS) entry which is preliminary data.</text>
</comment>
<reference evidence="4" key="1">
    <citation type="journal article" date="2019" name="Int. J. Syst. Evol. Microbiol.">
        <title>The Global Catalogue of Microorganisms (GCM) 10K type strain sequencing project: providing services to taxonomists for standard genome sequencing and annotation.</title>
        <authorList>
            <consortium name="The Broad Institute Genomics Platform"/>
            <consortium name="The Broad Institute Genome Sequencing Center for Infectious Disease"/>
            <person name="Wu L."/>
            <person name="Ma J."/>
        </authorList>
    </citation>
    <scope>NUCLEOTIDE SEQUENCE [LARGE SCALE GENOMIC DNA]</scope>
    <source>
        <strain evidence="4">GH52</strain>
    </source>
</reference>
<feature type="domain" description="GFO/IDH/MocA-like oxidoreductase" evidence="2">
    <location>
        <begin position="135"/>
        <end position="253"/>
    </location>
</feature>
<protein>
    <submittedName>
        <fullName evidence="3">Gfo/Idh/MocA family protein</fullName>
    </submittedName>
</protein>
<dbReference type="SUPFAM" id="SSF55347">
    <property type="entry name" value="Glyceraldehyde-3-phosphate dehydrogenase-like, C-terminal domain"/>
    <property type="match status" value="1"/>
</dbReference>
<dbReference type="SUPFAM" id="SSF51735">
    <property type="entry name" value="NAD(P)-binding Rossmann-fold domains"/>
    <property type="match status" value="1"/>
</dbReference>
<accession>A0ABW4YGI6</accession>
<dbReference type="PANTHER" id="PTHR43249">
    <property type="entry name" value="UDP-N-ACETYL-2-AMINO-2-DEOXY-D-GLUCURONATE OXIDASE"/>
    <property type="match status" value="1"/>
</dbReference>
<evidence type="ECO:0000259" key="2">
    <source>
        <dbReference type="Pfam" id="PF22725"/>
    </source>
</evidence>
<gene>
    <name evidence="3" type="ORF">ACFSJH_03730</name>
</gene>
<evidence type="ECO:0000259" key="1">
    <source>
        <dbReference type="Pfam" id="PF01408"/>
    </source>
</evidence>
<dbReference type="InterPro" id="IPR055170">
    <property type="entry name" value="GFO_IDH_MocA-like_dom"/>
</dbReference>
<organism evidence="3 4">
    <name type="scientific">Paenibacillus yanchengensis</name>
    <dbReference type="NCBI Taxonomy" id="2035833"/>
    <lineage>
        <taxon>Bacteria</taxon>
        <taxon>Bacillati</taxon>
        <taxon>Bacillota</taxon>
        <taxon>Bacilli</taxon>
        <taxon>Bacillales</taxon>
        <taxon>Paenibacillaceae</taxon>
        <taxon>Paenibacillus</taxon>
    </lineage>
</organism>
<dbReference type="InterPro" id="IPR052515">
    <property type="entry name" value="Gfo/Idh/MocA_Oxidoreductase"/>
</dbReference>
<dbReference type="Pfam" id="PF22725">
    <property type="entry name" value="GFO_IDH_MocA_C3"/>
    <property type="match status" value="1"/>
</dbReference>
<evidence type="ECO:0000313" key="3">
    <source>
        <dbReference type="EMBL" id="MFD2114850.1"/>
    </source>
</evidence>
<dbReference type="InterPro" id="IPR036291">
    <property type="entry name" value="NAD(P)-bd_dom_sf"/>
</dbReference>